<dbReference type="GeneID" id="92076696"/>
<reference evidence="2 3" key="1">
    <citation type="submission" date="2023-01" db="EMBL/GenBank/DDBJ databases">
        <title>Analysis of 21 Apiospora genomes using comparative genomics revels a genus with tremendous synthesis potential of carbohydrate active enzymes and secondary metabolites.</title>
        <authorList>
            <person name="Sorensen T."/>
        </authorList>
    </citation>
    <scope>NUCLEOTIDE SEQUENCE [LARGE SCALE GENOMIC DNA]</scope>
    <source>
        <strain evidence="2 3">CBS 24483</strain>
    </source>
</reference>
<accession>A0ABR1QCI1</accession>
<feature type="region of interest" description="Disordered" evidence="1">
    <location>
        <begin position="740"/>
        <end position="786"/>
    </location>
</feature>
<name>A0ABR1QCI1_9PEZI</name>
<proteinExistence type="predicted"/>
<dbReference type="EMBL" id="JAQQWE010000005">
    <property type="protein sequence ID" value="KAK7951684.1"/>
    <property type="molecule type" value="Genomic_DNA"/>
</dbReference>
<dbReference type="Proteomes" id="UP001391051">
    <property type="component" value="Unassembled WGS sequence"/>
</dbReference>
<keyword evidence="3" id="KW-1185">Reference proteome</keyword>
<evidence type="ECO:0000256" key="1">
    <source>
        <dbReference type="SAM" id="MobiDB-lite"/>
    </source>
</evidence>
<feature type="compositionally biased region" description="Basic residues" evidence="1">
    <location>
        <begin position="696"/>
        <end position="706"/>
    </location>
</feature>
<feature type="compositionally biased region" description="Pro residues" evidence="1">
    <location>
        <begin position="683"/>
        <end position="694"/>
    </location>
</feature>
<feature type="region of interest" description="Disordered" evidence="1">
    <location>
        <begin position="681"/>
        <end position="706"/>
    </location>
</feature>
<protein>
    <submittedName>
        <fullName evidence="2">Uncharacterized protein</fullName>
    </submittedName>
</protein>
<comment type="caution">
    <text evidence="2">The sequence shown here is derived from an EMBL/GenBank/DDBJ whole genome shotgun (WGS) entry which is preliminary data.</text>
</comment>
<evidence type="ECO:0000313" key="2">
    <source>
        <dbReference type="EMBL" id="KAK7951684.1"/>
    </source>
</evidence>
<gene>
    <name evidence="2" type="ORF">PG986_007412</name>
</gene>
<sequence>MASTTGIPGEEKQMTLDDIHMYHTLHTNLRATYGTRWEPWEAFRELVQNCRRDGIIRSFHLEAGKFKVIREKASEYEITYKVPAWPQDDEANTYLGYIRFSGSEEGGKVEMVNRKATIQPSHFDLGGTTKQTDEHQAGEHGDGLKVALLILLRAPPSHSISCIAGGFRWEPRFDQHGKLVVQLTRMHAHELGVEEGWNQGGFEKGLVPLPAKPQEDVKFIIGLGNSVKVRDFNEWTKAALFLQNLDGHGGGAGDNGPGAIPAVVSTAKGDLITSEALRGNIYLKGLLLKASKSNAVTGQESASITGKPLRFGYNFAQGKTNRDRQSLAGAFDEANAVFAIWAQVLQKEPTLIGEFHHMMNTRQPEYADVSQAGARLGLNMITRLKSYLLSKPFEKRWYYTRREKDMDKSLEKTIEGFDREPFALKEPYWDLLYSRGIVRTSEEEKRRRFLRQGEQPAPDTGFSKGVHWYLRACLKSCRQTSEIRFLGVEGLGLHPTTLWESQGNVARVHKSWFIPGPAAHELGLSIATDSPMLFFHTVKHIFSKHHPTDGGTSTCPGFPGWPPAELLKKRLRVSVSGPSHQPELLVSWGPDASWKTAKGSLLVEVHQVSTCTSLKDKLLAGTFPRFIDSSGVQNASTSFGSEGQATFPGLRENEAYFAVVCNTAERDSFIVVSENTVVMPRATAPPPPPQPEPPVVKKRTYSKHSTPLRRRTVERVIANPSSQLRVKNGENLDIMTPRKWYDASNDEGQKAVVGIPPEDSSESSAKKTPAKRSAPQTPTAKRARRS</sequence>
<evidence type="ECO:0000313" key="3">
    <source>
        <dbReference type="Proteomes" id="UP001391051"/>
    </source>
</evidence>
<organism evidence="2 3">
    <name type="scientific">Apiospora aurea</name>
    <dbReference type="NCBI Taxonomy" id="335848"/>
    <lineage>
        <taxon>Eukaryota</taxon>
        <taxon>Fungi</taxon>
        <taxon>Dikarya</taxon>
        <taxon>Ascomycota</taxon>
        <taxon>Pezizomycotina</taxon>
        <taxon>Sordariomycetes</taxon>
        <taxon>Xylariomycetidae</taxon>
        <taxon>Amphisphaeriales</taxon>
        <taxon>Apiosporaceae</taxon>
        <taxon>Apiospora</taxon>
    </lineage>
</organism>
<dbReference type="RefSeq" id="XP_066699746.1">
    <property type="nucleotide sequence ID" value="XM_066843634.1"/>
</dbReference>